<dbReference type="RefSeq" id="WP_254746202.1">
    <property type="nucleotide sequence ID" value="NZ_JANCLU010000030.1"/>
</dbReference>
<keyword evidence="3" id="KW-1185">Reference proteome</keyword>
<gene>
    <name evidence="2" type="ORF">NK718_20475</name>
</gene>
<dbReference type="EMBL" id="JANCLU010000030">
    <property type="protein sequence ID" value="MCP8940909.1"/>
    <property type="molecule type" value="Genomic_DNA"/>
</dbReference>
<proteinExistence type="predicted"/>
<name>A0ABT1LHH6_9HYPH</name>
<comment type="caution">
    <text evidence="2">The sequence shown here is derived from an EMBL/GenBank/DDBJ whole genome shotgun (WGS) entry which is preliminary data.</text>
</comment>
<organism evidence="2 3">
    <name type="scientific">Alsobacter ponti</name>
    <dbReference type="NCBI Taxonomy" id="2962936"/>
    <lineage>
        <taxon>Bacteria</taxon>
        <taxon>Pseudomonadati</taxon>
        <taxon>Pseudomonadota</taxon>
        <taxon>Alphaproteobacteria</taxon>
        <taxon>Hyphomicrobiales</taxon>
        <taxon>Alsobacteraceae</taxon>
        <taxon>Alsobacter</taxon>
    </lineage>
</organism>
<feature type="compositionally biased region" description="Basic and acidic residues" evidence="1">
    <location>
        <begin position="1"/>
        <end position="10"/>
    </location>
</feature>
<protein>
    <submittedName>
        <fullName evidence="2">Uncharacterized protein</fullName>
    </submittedName>
</protein>
<dbReference type="Proteomes" id="UP001205890">
    <property type="component" value="Unassembled WGS sequence"/>
</dbReference>
<accession>A0ABT1LHH6</accession>
<sequence>MTKTKSDREQAMGPVWDTKYGKRRVRQAPPDLAEALEAARDLTSDPEQQAELAASLMGVPVDDVRKEMRRLQTRGRPETISVSGRRAAQVVVVERAPRRKVIINRPR</sequence>
<evidence type="ECO:0000313" key="2">
    <source>
        <dbReference type="EMBL" id="MCP8940909.1"/>
    </source>
</evidence>
<evidence type="ECO:0000256" key="1">
    <source>
        <dbReference type="SAM" id="MobiDB-lite"/>
    </source>
</evidence>
<feature type="region of interest" description="Disordered" evidence="1">
    <location>
        <begin position="1"/>
        <end position="25"/>
    </location>
</feature>
<reference evidence="2 3" key="1">
    <citation type="submission" date="2022-07" db="EMBL/GenBank/DDBJ databases">
        <authorList>
            <person name="Li W.-J."/>
            <person name="Deng Q.-Q."/>
        </authorList>
    </citation>
    <scope>NUCLEOTIDE SEQUENCE [LARGE SCALE GENOMIC DNA]</scope>
    <source>
        <strain evidence="2 3">SYSU M60028</strain>
    </source>
</reference>
<evidence type="ECO:0000313" key="3">
    <source>
        <dbReference type="Proteomes" id="UP001205890"/>
    </source>
</evidence>